<feature type="transmembrane region" description="Helical" evidence="3">
    <location>
        <begin position="308"/>
        <end position="325"/>
    </location>
</feature>
<dbReference type="EMBL" id="AEHJ01000023">
    <property type="protein sequence ID" value="EFO77674.1"/>
    <property type="molecule type" value="Genomic_DNA"/>
</dbReference>
<organism evidence="5 6">
    <name type="scientific">Bifidobacterium dentium JCVIHMP022</name>
    <dbReference type="NCBI Taxonomy" id="553191"/>
    <lineage>
        <taxon>Bacteria</taxon>
        <taxon>Bacillati</taxon>
        <taxon>Actinomycetota</taxon>
        <taxon>Actinomycetes</taxon>
        <taxon>Bifidobacteriales</taxon>
        <taxon>Bifidobacteriaceae</taxon>
        <taxon>Bifidobacterium</taxon>
    </lineage>
</organism>
<dbReference type="InterPro" id="IPR001173">
    <property type="entry name" value="Glyco_trans_2-like"/>
</dbReference>
<dbReference type="GO" id="GO:0016757">
    <property type="term" value="F:glycosyltransferase activity"/>
    <property type="evidence" value="ECO:0007669"/>
    <property type="project" value="UniProtKB-KW"/>
</dbReference>
<protein>
    <submittedName>
        <fullName evidence="5">Glycosyltransferase, group 2 family protein</fullName>
        <ecNumber evidence="5">2.4.-.-</ecNumber>
    </submittedName>
</protein>
<dbReference type="RefSeq" id="WP_003843285.1">
    <property type="nucleotide sequence ID" value="NZ_AEHJ01000023.1"/>
</dbReference>
<keyword evidence="3" id="KW-1133">Transmembrane helix</keyword>
<dbReference type="Pfam" id="PF00535">
    <property type="entry name" value="Glycos_transf_2"/>
    <property type="match status" value="1"/>
</dbReference>
<dbReference type="CDD" id="cd00761">
    <property type="entry name" value="Glyco_tranf_GTA_type"/>
    <property type="match status" value="1"/>
</dbReference>
<dbReference type="PANTHER" id="PTHR22916:SF51">
    <property type="entry name" value="GLYCOSYLTRANSFERASE EPSH-RELATED"/>
    <property type="match status" value="1"/>
</dbReference>
<feature type="domain" description="Glycosyltransferase 2-like" evidence="4">
    <location>
        <begin position="7"/>
        <end position="160"/>
    </location>
</feature>
<proteinExistence type="predicted"/>
<name>A0AB72Z0Z8_9BIFI</name>
<dbReference type="InterPro" id="IPR029044">
    <property type="entry name" value="Nucleotide-diphossugar_trans"/>
</dbReference>
<accession>A0AB72Z0Z8</accession>
<keyword evidence="1 5" id="KW-0328">Glycosyltransferase</keyword>
<evidence type="ECO:0000256" key="1">
    <source>
        <dbReference type="ARBA" id="ARBA00022676"/>
    </source>
</evidence>
<evidence type="ECO:0000313" key="5">
    <source>
        <dbReference type="EMBL" id="EFO77674.1"/>
    </source>
</evidence>
<evidence type="ECO:0000259" key="4">
    <source>
        <dbReference type="Pfam" id="PF00535"/>
    </source>
</evidence>
<evidence type="ECO:0000256" key="2">
    <source>
        <dbReference type="ARBA" id="ARBA00022679"/>
    </source>
</evidence>
<dbReference type="EC" id="2.4.-.-" evidence="5"/>
<evidence type="ECO:0000256" key="3">
    <source>
        <dbReference type="SAM" id="Phobius"/>
    </source>
</evidence>
<reference evidence="5 6" key="1">
    <citation type="submission" date="2010-10" db="EMBL/GenBank/DDBJ databases">
        <authorList>
            <person name="Durkin A.S."/>
            <person name="Madupu R."/>
            <person name="Torralba M."/>
            <person name="Gillis M."/>
            <person name="Methe B."/>
            <person name="Sutton G."/>
            <person name="Nelson K.E."/>
        </authorList>
    </citation>
    <scope>NUCLEOTIDE SEQUENCE [LARGE SCALE GENOMIC DNA]</scope>
    <source>
        <strain evidence="5 6">JCVIHMP022</strain>
    </source>
</reference>
<keyword evidence="2 5" id="KW-0808">Transferase</keyword>
<comment type="caution">
    <text evidence="5">The sequence shown here is derived from an EMBL/GenBank/DDBJ whole genome shotgun (WGS) entry which is preliminary data.</text>
</comment>
<dbReference type="AlphaFoldDB" id="A0AB72Z0Z8"/>
<dbReference type="SUPFAM" id="SSF53448">
    <property type="entry name" value="Nucleotide-diphospho-sugar transferases"/>
    <property type="match status" value="1"/>
</dbReference>
<evidence type="ECO:0000313" key="6">
    <source>
        <dbReference type="Proteomes" id="UP000003457"/>
    </source>
</evidence>
<dbReference type="Gene3D" id="3.90.550.10">
    <property type="entry name" value="Spore Coat Polysaccharide Biosynthesis Protein SpsA, Chain A"/>
    <property type="match status" value="1"/>
</dbReference>
<gene>
    <name evidence="5" type="ORF">HMPREF9003_1818</name>
</gene>
<sequence length="339" mass="39176">MTVPKVSIIIPVYNAESTIGRCLESIRGQTFQDFEVFLIDDGSSDNSFSICKDFAKSDQRITVLHQSNSGPSSARNHALNYATGQYVYFADSDDHLEPDLLENMLHCLADTHSSLAFLRYNLIDEDSGEEIPNTRKYNYPTARNLSATETLRLLLPDNFPSFVWSFMAERRLFNDSPVIRFPQNILREDQAILYKLVDRADSIGFVQRKLYNYHIRGQSLLGSKSESTLMITSVIELVTERQCYLDEHRPKLRIQTGNANIALLLYVLKTTENIKSNRQAKALRKKCISLVHKYMVNIGIRNVNHDNMFQYLILKIGLFPFLFFIKKTIHIFFKRRISR</sequence>
<keyword evidence="3" id="KW-0812">Transmembrane</keyword>
<keyword evidence="3" id="KW-0472">Membrane</keyword>
<dbReference type="PANTHER" id="PTHR22916">
    <property type="entry name" value="GLYCOSYLTRANSFERASE"/>
    <property type="match status" value="1"/>
</dbReference>
<dbReference type="Proteomes" id="UP000003457">
    <property type="component" value="Unassembled WGS sequence"/>
</dbReference>